<evidence type="ECO:0000313" key="2">
    <source>
        <dbReference type="Proteomes" id="UP000036923"/>
    </source>
</evidence>
<gene>
    <name evidence="1" type="ORF">Bccel_0241</name>
</gene>
<dbReference type="EMBL" id="LGTC01000001">
    <property type="protein sequence ID" value="KNY24984.1"/>
    <property type="molecule type" value="Genomic_DNA"/>
</dbReference>
<protein>
    <submittedName>
        <fullName evidence="1">Uncharacterized protein</fullName>
    </submittedName>
</protein>
<reference evidence="2" key="1">
    <citation type="submission" date="2015-07" db="EMBL/GenBank/DDBJ databases">
        <title>Near-Complete Genome Sequence of the Cellulolytic Bacterium Bacteroides (Pseudobacteroides) cellulosolvens ATCC 35603.</title>
        <authorList>
            <person name="Dassa B."/>
            <person name="Utturkar S.M."/>
            <person name="Klingeman D.M."/>
            <person name="Hurt R.A."/>
            <person name="Keller M."/>
            <person name="Xu J."/>
            <person name="Reddy Y.H.K."/>
            <person name="Borovok I."/>
            <person name="Grinberg I.R."/>
            <person name="Lamed R."/>
            <person name="Zhivin O."/>
            <person name="Bayer E.A."/>
            <person name="Brown S.D."/>
        </authorList>
    </citation>
    <scope>NUCLEOTIDE SEQUENCE [LARGE SCALE GENOMIC DNA]</scope>
    <source>
        <strain evidence="2">DSM 2933</strain>
    </source>
</reference>
<evidence type="ECO:0000313" key="1">
    <source>
        <dbReference type="EMBL" id="KNY24984.1"/>
    </source>
</evidence>
<comment type="caution">
    <text evidence="1">The sequence shown here is derived from an EMBL/GenBank/DDBJ whole genome shotgun (WGS) entry which is preliminary data.</text>
</comment>
<dbReference type="STRING" id="398512.Bccel_0241"/>
<keyword evidence="2" id="KW-1185">Reference proteome</keyword>
<dbReference type="OrthoDB" id="1716515at2"/>
<dbReference type="AlphaFoldDB" id="A0A0L6JGY5"/>
<organism evidence="1 2">
    <name type="scientific">Pseudobacteroides cellulosolvens ATCC 35603 = DSM 2933</name>
    <dbReference type="NCBI Taxonomy" id="398512"/>
    <lineage>
        <taxon>Bacteria</taxon>
        <taxon>Bacillati</taxon>
        <taxon>Bacillota</taxon>
        <taxon>Clostridia</taxon>
        <taxon>Eubacteriales</taxon>
        <taxon>Oscillospiraceae</taxon>
        <taxon>Pseudobacteroides</taxon>
    </lineage>
</organism>
<name>A0A0L6JGY5_9FIRM</name>
<sequence length="110" mass="13619">MRIEELCEIYGFTFEEMANHIKIRSKFDTWYIDKWIEDFNKREIILYHENSNTFSVSMFKGFKKSFKNTFNINNNKIWHKQTNRKFNLNEVFKYIAKHDRKYNVKCEVTI</sequence>
<dbReference type="RefSeq" id="WP_036939713.1">
    <property type="nucleotide sequence ID" value="NZ_JQKC01000009.1"/>
</dbReference>
<dbReference type="Proteomes" id="UP000036923">
    <property type="component" value="Unassembled WGS sequence"/>
</dbReference>
<proteinExistence type="predicted"/>
<accession>A0A0L6JGY5</accession>